<dbReference type="PANTHER" id="PTHR47999">
    <property type="entry name" value="TRANSCRIPTION FACTOR MYB8-RELATED-RELATED"/>
    <property type="match status" value="1"/>
</dbReference>
<dbReference type="InterPro" id="IPR015495">
    <property type="entry name" value="Myb_TF_plants"/>
</dbReference>
<evidence type="ECO:0000256" key="3">
    <source>
        <dbReference type="ARBA" id="ARBA00023125"/>
    </source>
</evidence>
<dbReference type="InterPro" id="IPR009057">
    <property type="entry name" value="Homeodomain-like_sf"/>
</dbReference>
<feature type="domain" description="Myb-like" evidence="6">
    <location>
        <begin position="62"/>
        <end position="112"/>
    </location>
</feature>
<sequence length="402" mass="44656">MGRAPCCEKVGLKKGRWTAEEDEKLAKYIQANGEGSWRSLPKNAGLLRCGKSCRLRWINYLRADLKRGNISTEEEEIIVQLHACLGNRWSLIASYLPGRTDNEIKNYWNSHLSRRIHSFRRSASESLPLIMETAKGGVLTIGKGGRAGRFAVKKNKNSRTPKDVTRAPSIKKPLMENNTSNCHNSNIEVMQLLQTPAIEKETLSSAINDTVIWDPCEDDKEQMDLVMPSPYPETGRGMVGSSGEKATLVVSHSDEITSGNSMLCPSVGEIDNDSSGPFYQGIEKTLCFDEFTDKELLDPNGGSTLNEERQDGLVVHSEERENGVLSPNKTVYDSIDYLSSNGESGEWHSCSSISRSGFDDWIWDDVMGGHVQGGGDEIQEDNMLSWLWESDQVEWGGRSTGL</sequence>
<dbReference type="Gene3D" id="1.10.10.60">
    <property type="entry name" value="Homeodomain-like"/>
    <property type="match status" value="2"/>
</dbReference>
<dbReference type="InterPro" id="IPR001005">
    <property type="entry name" value="SANT/Myb"/>
</dbReference>
<dbReference type="PROSITE" id="PS50090">
    <property type="entry name" value="MYB_LIKE"/>
    <property type="match status" value="2"/>
</dbReference>
<evidence type="ECO:0000256" key="2">
    <source>
        <dbReference type="ARBA" id="ARBA00023015"/>
    </source>
</evidence>
<feature type="domain" description="HTH myb-type" evidence="7">
    <location>
        <begin position="9"/>
        <end position="61"/>
    </location>
</feature>
<proteinExistence type="predicted"/>
<keyword evidence="3" id="KW-0238">DNA-binding</keyword>
<evidence type="ECO:0000313" key="8">
    <source>
        <dbReference type="EMBL" id="TKR59189.1"/>
    </source>
</evidence>
<dbReference type="InterPro" id="IPR017930">
    <property type="entry name" value="Myb_dom"/>
</dbReference>
<dbReference type="SUPFAM" id="SSF46689">
    <property type="entry name" value="Homeodomain-like"/>
    <property type="match status" value="1"/>
</dbReference>
<dbReference type="EMBL" id="RCHU01001273">
    <property type="protein sequence ID" value="TKR59189.1"/>
    <property type="molecule type" value="Genomic_DNA"/>
</dbReference>
<dbReference type="GO" id="GO:0003677">
    <property type="term" value="F:DNA binding"/>
    <property type="evidence" value="ECO:0007669"/>
    <property type="project" value="UniProtKB-KW"/>
</dbReference>
<evidence type="ECO:0000259" key="6">
    <source>
        <dbReference type="PROSITE" id="PS50090"/>
    </source>
</evidence>
<evidence type="ECO:0000256" key="4">
    <source>
        <dbReference type="ARBA" id="ARBA00023163"/>
    </source>
</evidence>
<evidence type="ECO:0000259" key="7">
    <source>
        <dbReference type="PROSITE" id="PS51294"/>
    </source>
</evidence>
<keyword evidence="5" id="KW-0539">Nucleus</keyword>
<dbReference type="SMART" id="SM00717">
    <property type="entry name" value="SANT"/>
    <property type="match status" value="2"/>
</dbReference>
<dbReference type="PANTHER" id="PTHR47999:SF6">
    <property type="entry name" value="MYB-RELATED PROTEIN P"/>
    <property type="match status" value="1"/>
</dbReference>
<comment type="caution">
    <text evidence="8">The sequence shown here is derived from an EMBL/GenBank/DDBJ whole genome shotgun (WGS) entry which is preliminary data.</text>
</comment>
<dbReference type="CDD" id="cd00167">
    <property type="entry name" value="SANT"/>
    <property type="match status" value="2"/>
</dbReference>
<dbReference type="FunFam" id="1.10.10.60:FF:000121">
    <property type="entry name" value="Myb transcription factor"/>
    <property type="match status" value="1"/>
</dbReference>
<keyword evidence="4" id="KW-0804">Transcription</keyword>
<dbReference type="GO" id="GO:0005634">
    <property type="term" value="C:nucleus"/>
    <property type="evidence" value="ECO:0007669"/>
    <property type="project" value="UniProtKB-SubCell"/>
</dbReference>
<dbReference type="Pfam" id="PF00249">
    <property type="entry name" value="Myb_DNA-binding"/>
    <property type="match status" value="2"/>
</dbReference>
<reference evidence="8" key="1">
    <citation type="submission" date="2018-10" db="EMBL/GenBank/DDBJ databases">
        <title>Population genomic analysis revealed the cold adaptation of white poplar.</title>
        <authorList>
            <person name="Liu Y.-J."/>
        </authorList>
    </citation>
    <scope>NUCLEOTIDE SEQUENCE [LARGE SCALE GENOMIC DNA]</scope>
    <source>
        <strain evidence="8">PAL-ZL1</strain>
    </source>
</reference>
<dbReference type="STRING" id="43335.A0A4U5LT24"/>
<comment type="subcellular location">
    <subcellularLocation>
        <location evidence="1">Nucleus</location>
    </subcellularLocation>
</comment>
<gene>
    <name evidence="8" type="ORF">D5086_0000325360</name>
</gene>
<name>A0A4U5LT24_POPAL</name>
<organism evidence="8">
    <name type="scientific">Populus alba</name>
    <name type="common">White poplar</name>
    <dbReference type="NCBI Taxonomy" id="43335"/>
    <lineage>
        <taxon>Eukaryota</taxon>
        <taxon>Viridiplantae</taxon>
        <taxon>Streptophyta</taxon>
        <taxon>Embryophyta</taxon>
        <taxon>Tracheophyta</taxon>
        <taxon>Spermatophyta</taxon>
        <taxon>Magnoliopsida</taxon>
        <taxon>eudicotyledons</taxon>
        <taxon>Gunneridae</taxon>
        <taxon>Pentapetalae</taxon>
        <taxon>rosids</taxon>
        <taxon>fabids</taxon>
        <taxon>Malpighiales</taxon>
        <taxon>Salicaceae</taxon>
        <taxon>Saliceae</taxon>
        <taxon>Populus</taxon>
    </lineage>
</organism>
<protein>
    <submittedName>
        <fullName evidence="8">Myb-related protein 330-like</fullName>
    </submittedName>
</protein>
<feature type="domain" description="Myb-like" evidence="6">
    <location>
        <begin position="9"/>
        <end position="61"/>
    </location>
</feature>
<accession>A0A4U5LT24</accession>
<feature type="domain" description="HTH myb-type" evidence="7">
    <location>
        <begin position="62"/>
        <end position="116"/>
    </location>
</feature>
<keyword evidence="2" id="KW-0805">Transcription regulation</keyword>
<evidence type="ECO:0000256" key="1">
    <source>
        <dbReference type="ARBA" id="ARBA00004123"/>
    </source>
</evidence>
<dbReference type="AlphaFoldDB" id="A0A4U5LT24"/>
<dbReference type="PROSITE" id="PS51294">
    <property type="entry name" value="HTH_MYB"/>
    <property type="match status" value="2"/>
</dbReference>
<evidence type="ECO:0000256" key="5">
    <source>
        <dbReference type="ARBA" id="ARBA00023242"/>
    </source>
</evidence>